<evidence type="ECO:0000313" key="1">
    <source>
        <dbReference type="EMBL" id="CAF0702418.1"/>
    </source>
</evidence>
<keyword evidence="2" id="KW-1185">Reference proteome</keyword>
<dbReference type="AlphaFoldDB" id="A0A8J2FTG8"/>
<sequence length="72" mass="8008">MFFFCSPGALRDKEPALAFSQTIDKANRSLAHYLQWEVALAAESTHGKRDPRRSLSGSTRHCFTGLIPVDCP</sequence>
<dbReference type="Proteomes" id="UP000663859">
    <property type="component" value="Unassembled WGS sequence"/>
</dbReference>
<proteinExistence type="predicted"/>
<reference evidence="1" key="1">
    <citation type="submission" date="2021-02" db="EMBL/GenBank/DDBJ databases">
        <authorList>
            <person name="Cremers G."/>
            <person name="Picone N."/>
        </authorList>
    </citation>
    <scope>NUCLEOTIDE SEQUENCE</scope>
    <source>
        <strain evidence="1">PQ17</strain>
    </source>
</reference>
<dbReference type="EMBL" id="CAJNOB010000045">
    <property type="protein sequence ID" value="CAF0702418.1"/>
    <property type="molecule type" value="Genomic_DNA"/>
</dbReference>
<evidence type="ECO:0000313" key="2">
    <source>
        <dbReference type="Proteomes" id="UP000663859"/>
    </source>
</evidence>
<protein>
    <submittedName>
        <fullName evidence="1">Uncharacterized protein</fullName>
    </submittedName>
</protein>
<comment type="caution">
    <text evidence="1">The sequence shown here is derived from an EMBL/GenBank/DDBJ whole genome shotgun (WGS) entry which is preliminary data.</text>
</comment>
<gene>
    <name evidence="1" type="ORF">MPNT_50068</name>
</gene>
<accession>A0A8J2FTG8</accession>
<organism evidence="1 2">
    <name type="scientific">Candidatus Methylacidithermus pantelleriae</name>
    <dbReference type="NCBI Taxonomy" id="2744239"/>
    <lineage>
        <taxon>Bacteria</taxon>
        <taxon>Pseudomonadati</taxon>
        <taxon>Verrucomicrobiota</taxon>
        <taxon>Methylacidiphilae</taxon>
        <taxon>Methylacidiphilales</taxon>
        <taxon>Methylacidiphilaceae</taxon>
        <taxon>Candidatus Methylacidithermus</taxon>
    </lineage>
</organism>
<name>A0A8J2FTG8_9BACT</name>